<dbReference type="Proteomes" id="UP001595476">
    <property type="component" value="Unassembled WGS sequence"/>
</dbReference>
<reference evidence="2" key="1">
    <citation type="journal article" date="2019" name="Int. J. Syst. Evol. Microbiol.">
        <title>The Global Catalogue of Microorganisms (GCM) 10K type strain sequencing project: providing services to taxonomists for standard genome sequencing and annotation.</title>
        <authorList>
            <consortium name="The Broad Institute Genomics Platform"/>
            <consortium name="The Broad Institute Genome Sequencing Center for Infectious Disease"/>
            <person name="Wu L."/>
            <person name="Ma J."/>
        </authorList>
    </citation>
    <scope>NUCLEOTIDE SEQUENCE [LARGE SCALE GENOMIC DNA]</scope>
    <source>
        <strain evidence="2">KCTC 52438</strain>
    </source>
</reference>
<dbReference type="EMBL" id="JBHRSZ010000009">
    <property type="protein sequence ID" value="MFC3153320.1"/>
    <property type="molecule type" value="Genomic_DNA"/>
</dbReference>
<evidence type="ECO:0008006" key="3">
    <source>
        <dbReference type="Google" id="ProtNLM"/>
    </source>
</evidence>
<evidence type="ECO:0000313" key="2">
    <source>
        <dbReference type="Proteomes" id="UP001595476"/>
    </source>
</evidence>
<comment type="caution">
    <text evidence="1">The sequence shown here is derived from an EMBL/GenBank/DDBJ whole genome shotgun (WGS) entry which is preliminary data.</text>
</comment>
<name>A0ABV7HMD4_9GAMM</name>
<proteinExistence type="predicted"/>
<protein>
    <recommendedName>
        <fullName evidence="3">Lipoprotein</fullName>
    </recommendedName>
</protein>
<accession>A0ABV7HMD4</accession>
<keyword evidence="2" id="KW-1185">Reference proteome</keyword>
<sequence length="102" mass="11484">MKSFIIFIFSVLVVACSDVKQQLSATDIQLLLDYNSKADNLPSLNNMGVVEVRRDELGIYFVVDRSFADEEGYFVSTSEDLPEITGDFRQIKGSVYTYVIKG</sequence>
<dbReference type="RefSeq" id="WP_386723241.1">
    <property type="nucleotide sequence ID" value="NZ_JBHRSZ010000009.1"/>
</dbReference>
<gene>
    <name evidence="1" type="ORF">ACFOEK_19930</name>
</gene>
<organism evidence="1 2">
    <name type="scientific">Litoribrevibacter euphylliae</name>
    <dbReference type="NCBI Taxonomy" id="1834034"/>
    <lineage>
        <taxon>Bacteria</taxon>
        <taxon>Pseudomonadati</taxon>
        <taxon>Pseudomonadota</taxon>
        <taxon>Gammaproteobacteria</taxon>
        <taxon>Oceanospirillales</taxon>
        <taxon>Oceanospirillaceae</taxon>
        <taxon>Litoribrevibacter</taxon>
    </lineage>
</organism>
<evidence type="ECO:0000313" key="1">
    <source>
        <dbReference type="EMBL" id="MFC3153320.1"/>
    </source>
</evidence>
<dbReference type="PROSITE" id="PS51257">
    <property type="entry name" value="PROKAR_LIPOPROTEIN"/>
    <property type="match status" value="1"/>
</dbReference>